<dbReference type="PRINTS" id="PR00481">
    <property type="entry name" value="LAMNOPPTDASE"/>
</dbReference>
<dbReference type="GO" id="GO:0030145">
    <property type="term" value="F:manganese ion binding"/>
    <property type="evidence" value="ECO:0007669"/>
    <property type="project" value="InterPro"/>
</dbReference>
<evidence type="ECO:0000256" key="2">
    <source>
        <dbReference type="ARBA" id="ARBA00022438"/>
    </source>
</evidence>
<dbReference type="GO" id="GO:0005737">
    <property type="term" value="C:cytoplasm"/>
    <property type="evidence" value="ECO:0007669"/>
    <property type="project" value="InterPro"/>
</dbReference>
<dbReference type="InterPro" id="IPR043472">
    <property type="entry name" value="Macro_dom-like"/>
</dbReference>
<dbReference type="PROSITE" id="PS00631">
    <property type="entry name" value="CYTOSOL_AP"/>
    <property type="match status" value="1"/>
</dbReference>
<keyword evidence="5" id="KW-0464">Manganese</keyword>
<dbReference type="InterPro" id="IPR048816">
    <property type="entry name" value="Peptidase_M17_N_1"/>
</dbReference>
<feature type="domain" description="Cytosol aminopeptidase" evidence="6">
    <location>
        <begin position="327"/>
        <end position="334"/>
    </location>
</feature>
<dbReference type="Gene3D" id="3.40.630.10">
    <property type="entry name" value="Zn peptidases"/>
    <property type="match status" value="1"/>
</dbReference>
<dbReference type="PANTHER" id="PTHR11963:SF20">
    <property type="entry name" value="PEPTIDASE B"/>
    <property type="match status" value="1"/>
</dbReference>
<name>A0A2S2CPK5_9PROT</name>
<keyword evidence="3" id="KW-0645">Protease</keyword>
<accession>A0A2S2CPK5</accession>
<keyword evidence="8" id="KW-1185">Reference proteome</keyword>
<dbReference type="GO" id="GO:0070006">
    <property type="term" value="F:metalloaminopeptidase activity"/>
    <property type="evidence" value="ECO:0007669"/>
    <property type="project" value="InterPro"/>
</dbReference>
<gene>
    <name evidence="7" type="ORF">DEW08_09230</name>
</gene>
<protein>
    <submittedName>
        <fullName evidence="7">Leucyl aminopeptidase</fullName>
    </submittedName>
</protein>
<dbReference type="Proteomes" id="UP000245629">
    <property type="component" value="Chromosome 2"/>
</dbReference>
<evidence type="ECO:0000256" key="1">
    <source>
        <dbReference type="ARBA" id="ARBA00009528"/>
    </source>
</evidence>
<dbReference type="InterPro" id="IPR011356">
    <property type="entry name" value="Leucine_aapep/pepB"/>
</dbReference>
<dbReference type="GO" id="GO:0006508">
    <property type="term" value="P:proteolysis"/>
    <property type="evidence" value="ECO:0007669"/>
    <property type="project" value="UniProtKB-KW"/>
</dbReference>
<comment type="similarity">
    <text evidence="1">Belongs to the peptidase M17 family.</text>
</comment>
<dbReference type="InterPro" id="IPR000819">
    <property type="entry name" value="Peptidase_M17_C"/>
</dbReference>
<evidence type="ECO:0000313" key="8">
    <source>
        <dbReference type="Proteomes" id="UP000245629"/>
    </source>
</evidence>
<reference evidence="8" key="1">
    <citation type="submission" date="2018-05" db="EMBL/GenBank/DDBJ databases">
        <title>Azospirillum thermophila sp. nov., a novel isolated from hot spring.</title>
        <authorList>
            <person name="Zhao Z."/>
        </authorList>
    </citation>
    <scope>NUCLEOTIDE SEQUENCE [LARGE SCALE GENOMIC DNA]</scope>
    <source>
        <strain evidence="8">CFH 70021</strain>
    </source>
</reference>
<evidence type="ECO:0000256" key="3">
    <source>
        <dbReference type="ARBA" id="ARBA00022670"/>
    </source>
</evidence>
<dbReference type="EMBL" id="CP029353">
    <property type="protein sequence ID" value="AWK86398.1"/>
    <property type="molecule type" value="Genomic_DNA"/>
</dbReference>
<dbReference type="AlphaFoldDB" id="A0A2S2CPK5"/>
<dbReference type="PANTHER" id="PTHR11963">
    <property type="entry name" value="LEUCINE AMINOPEPTIDASE-RELATED"/>
    <property type="match status" value="1"/>
</dbReference>
<organism evidence="7 8">
    <name type="scientific">Azospirillum thermophilum</name>
    <dbReference type="NCBI Taxonomy" id="2202148"/>
    <lineage>
        <taxon>Bacteria</taxon>
        <taxon>Pseudomonadati</taxon>
        <taxon>Pseudomonadota</taxon>
        <taxon>Alphaproteobacteria</taxon>
        <taxon>Rhodospirillales</taxon>
        <taxon>Azospirillaceae</taxon>
        <taxon>Azospirillum</taxon>
    </lineage>
</organism>
<dbReference type="OrthoDB" id="9809354at2"/>
<keyword evidence="2 7" id="KW-0031">Aminopeptidase</keyword>
<dbReference type="KEGG" id="azz:DEW08_09230"/>
<proteinExistence type="inferred from homology"/>
<dbReference type="Pfam" id="PF21337">
    <property type="entry name" value="Peptidase_M17_N_1"/>
    <property type="match status" value="1"/>
</dbReference>
<sequence length="479" mass="50555">MLLLHHPCGFDEGTSALLATLLDADQPDAGAPESLPITPLTKGELSGWLDAQPAATAAWVRALNFTAEPGSLAYLPGEGGAIARVLAGVPAVDDLWAFAGLPAALPPGRYRIDADLDERAAGRAALAWALGSYRFGRYKSSDKGFASLVWPARADRAAVERTAISTYMVRDLVNTPASDLGPAELADAAQALADEFGADCEVIVGDELLDRNYPAVHAVGRASPRAPRLIDLRWGKPEHPKLTIVGKGVCFDTGGLDLKPSSAMLMMKKDMGGAAHALALGRMVMAAGLAVRLRVLVPAVENVVSGNAFKPLDVLKTRKGLTVEVGNTDAEGRLILCDALAEADSEKPDLLIDFATLTGAARVALGPELPALFSNDDRLADDLLAAGTAEEDPLWRLPLWASYRKGLDSKVADLNNVATHSFAGAIIAGLFLQEFVSKETPWAHFDTFAWNNAARPGRPEGGEALGLRAAYGAIARRFG</sequence>
<dbReference type="Gene3D" id="3.40.220.10">
    <property type="entry name" value="Leucine Aminopeptidase, subunit E, domain 1"/>
    <property type="match status" value="1"/>
</dbReference>
<dbReference type="Pfam" id="PF00883">
    <property type="entry name" value="Peptidase_M17"/>
    <property type="match status" value="1"/>
</dbReference>
<evidence type="ECO:0000313" key="7">
    <source>
        <dbReference type="EMBL" id="AWK86398.1"/>
    </source>
</evidence>
<dbReference type="CDD" id="cd00433">
    <property type="entry name" value="Peptidase_M17"/>
    <property type="match status" value="1"/>
</dbReference>
<keyword evidence="4" id="KW-0378">Hydrolase</keyword>
<evidence type="ECO:0000259" key="6">
    <source>
        <dbReference type="PROSITE" id="PS00631"/>
    </source>
</evidence>
<dbReference type="SUPFAM" id="SSF53187">
    <property type="entry name" value="Zn-dependent exopeptidases"/>
    <property type="match status" value="1"/>
</dbReference>
<evidence type="ECO:0000256" key="5">
    <source>
        <dbReference type="ARBA" id="ARBA00023211"/>
    </source>
</evidence>
<evidence type="ECO:0000256" key="4">
    <source>
        <dbReference type="ARBA" id="ARBA00022801"/>
    </source>
</evidence>